<dbReference type="GO" id="GO:0003774">
    <property type="term" value="F:cytoskeletal motor activity"/>
    <property type="evidence" value="ECO:0007669"/>
    <property type="project" value="UniProtKB-UniRule"/>
</dbReference>
<feature type="compositionally biased region" description="Acidic residues" evidence="14">
    <location>
        <begin position="744"/>
        <end position="755"/>
    </location>
</feature>
<keyword evidence="6 15" id="KW-0812">Transmembrane</keyword>
<dbReference type="EMBL" id="MCGT01000034">
    <property type="protein sequence ID" value="ORX47142.1"/>
    <property type="molecule type" value="Genomic_DNA"/>
</dbReference>
<evidence type="ECO:0000256" key="10">
    <source>
        <dbReference type="ARBA" id="ARBA00023175"/>
    </source>
</evidence>
<keyword evidence="11" id="KW-0325">Glycoprotein</keyword>
<dbReference type="OrthoDB" id="370884at2759"/>
<dbReference type="InterPro" id="IPR036961">
    <property type="entry name" value="Kinesin_motor_dom_sf"/>
</dbReference>
<dbReference type="Gene3D" id="1.10.10.820">
    <property type="match status" value="1"/>
</dbReference>
<gene>
    <name evidence="18" type="ORF">DM01DRAFT_1310468</name>
</gene>
<evidence type="ECO:0000256" key="3">
    <source>
        <dbReference type="ARBA" id="ARBA00022475"/>
    </source>
</evidence>
<dbReference type="SMART" id="SM00242">
    <property type="entry name" value="MYSc"/>
    <property type="match status" value="1"/>
</dbReference>
<keyword evidence="4" id="KW-0328">Glycosyltransferase</keyword>
<dbReference type="InterPro" id="IPR029044">
    <property type="entry name" value="Nucleotide-diphossugar_trans"/>
</dbReference>
<sequence length="1641" mass="186951">MRRRMENAVVSLSGISGSGKSHSHRQFLEAILNVSTYTRREVKLQQHIMHALTVLDAFGASHVLHDAPARQSHSHQHFNLLHSLHFNDRGHLIGSYLAAFLFDKQHVTRPHSHANYNVFYQLLDGTSPEEKTALHIHYAQNHFTYLKHTARTRDHNDTTANQLAFVALKEAFKGLGIKPKLVAQICQLLAAILHLGNVQFAHGSDASGQESCRVKNKDTLALVAAALGVSTTKLENSLTHKLKLIGKEFCSAFLTADAAVHQRDQLAQSLYHLLFQWLLASLNQRLDLPSPPENSTTRLSILDFLSQVAPASKAAKASATFYDLCCHFAAEQLHQWLIQKDFDPTASTSSVTQRRHADGIASMPCPSLDFFSSSMPLWHGDDKTTLVPSLLRECQRFQAYALDATDSTWLLGLFQHKKRQQHQSASPFLTLQSPSAPTSSFAIQHYAATVEYSVDGFLEANVDAFSPDFIHLFRYGCTNQFVHDLFFSALLTTEYHPRDDRTIIKAQLATQPLFGWLGPMHQPPAMAMITQQLVHSMHQLSSVLDDPRSQHFEILHLTPSHPWRPSSAAVDQAWLMEQLTTYRLPEYVQRQRWTQTVFDYTHETFMTRYEHVISNVLTQALPEALIDQCRAVLHAMHWSPAQCALGTHRIWLHFDVWYDLERHLRLLEKEARVQEKERQELLEAERRIEEETRRQADIEAQALAMKAAQAALEQQEAATLDGSWHSNPFADDNWSTDDRTVQDWTDDDSQQDEQEDKGIADGQMVEDYNGATEELIEEVPITRIRKWWSRFVWLMTWWIPSASLRWMGKMIRQDVQMAWREKVTLCLLIFLFSAMTIFVIVGMNQVLCPGTKFLFSTNDVSVHQTMDDYWFSAHGFVYDATKFVKTDHGSSKYPASASTMEPLAGRDLSYTFPLSLSAACPSLVSDNTISIIPNETIVLGPFIHSSGAQQPDQQLAALTDPNWLQHRFLPRLLPFRKGQLVISRKQLQDDFKSYGRLALIIDERVYDLTDYMNTARHFSENSKYHFFHPSVERLFTTLAGQDASQAWQQLGLAPNLRDTQLDCLDSRFYVGRLDYRDTLRCTFTNYLLLSFAIMMSAVILIKMLAALQFGSAPHPEEQDKFVICQVPCYTEDEASLRKTIESITVTNYDDRRKLLLLIADGMIIGSGNDKPTPYILLDILGHPRHEYMDQHSAKKNATESVDEDGYSSYDDASDFIDDEEDGPFMFKSVGEGSQQLNYGKVYSGLFQHEGHSVPYMVVVKVGKNTERTKPGNRGKRDSQIICMNFLNRVHFDAPMNPLELEMYRHIKHVIGIEPCLYEYLLMVDSDTEVAPDCLTSMIGCMLHDSRIIGLCGETELANEDVSWATRIQVYEYYISHHLVKAFESLFGSVTCLPGCFCMYRIRAPNAKQTPLIISPAVIHGYSDHQVDTLHKKNLLQLGEDRYLTTLVMKTFPQYKLMFTPHAKCQTAAPDSWAVLLSQRRRWINSTIHNLLELVMLPELCGFCCLSMRFVVMADLIGTITLPSSVIYLGYLLYQSISGDGPLPVIALAMLAGAYGLQAVVFLVKRQWQHIGWMIIYILAIPVFCFMIPLYSFWHMDDFSWGSTRVVMGDHKKQIIATDGEKFDEKMIPMQKWLPYESGLWE</sequence>
<feature type="transmembrane region" description="Helical" evidence="15">
    <location>
        <begin position="787"/>
        <end position="804"/>
    </location>
</feature>
<keyword evidence="19" id="KW-1185">Reference proteome</keyword>
<evidence type="ECO:0000313" key="18">
    <source>
        <dbReference type="EMBL" id="ORX47142.1"/>
    </source>
</evidence>
<keyword evidence="7 15" id="KW-1133">Transmembrane helix</keyword>
<evidence type="ECO:0000256" key="12">
    <source>
        <dbReference type="PROSITE-ProRule" id="PRU00782"/>
    </source>
</evidence>
<dbReference type="InterPro" id="IPR027417">
    <property type="entry name" value="P-loop_NTPase"/>
</dbReference>
<feature type="transmembrane region" description="Helical" evidence="15">
    <location>
        <begin position="1542"/>
        <end position="1563"/>
    </location>
</feature>
<dbReference type="PROSITE" id="PS50255">
    <property type="entry name" value="CYTOCHROME_B5_2"/>
    <property type="match status" value="1"/>
</dbReference>
<dbReference type="SMART" id="SM01117">
    <property type="entry name" value="Cyt-b5"/>
    <property type="match status" value="2"/>
</dbReference>
<evidence type="ECO:0000259" key="17">
    <source>
        <dbReference type="PROSITE" id="PS51456"/>
    </source>
</evidence>
<dbReference type="Pfam" id="PF03142">
    <property type="entry name" value="Chitin_synth_2"/>
    <property type="match status" value="2"/>
</dbReference>
<comment type="similarity">
    <text evidence="12">Belongs to the TRAFAC class myosin-kinesin ATPase superfamily. Myosin family.</text>
</comment>
<feature type="domain" description="Myosin motor" evidence="17">
    <location>
        <begin position="1"/>
        <end position="474"/>
    </location>
</feature>
<evidence type="ECO:0000256" key="8">
    <source>
        <dbReference type="ARBA" id="ARBA00023123"/>
    </source>
</evidence>
<feature type="domain" description="Cytochrome b5 heme-binding" evidence="16">
    <location>
        <begin position="852"/>
        <end position="912"/>
    </location>
</feature>
<feature type="binding site" evidence="12">
    <location>
        <begin position="14"/>
        <end position="21"/>
    </location>
    <ligand>
        <name>ATP</name>
        <dbReference type="ChEBI" id="CHEBI:30616"/>
    </ligand>
</feature>
<dbReference type="PANTHER" id="PTHR22914:SF13">
    <property type="entry name" value="CHITIN SYNTHASE"/>
    <property type="match status" value="1"/>
</dbReference>
<keyword evidence="3" id="KW-1003">Cell membrane</keyword>
<dbReference type="SUPFAM" id="SSF53448">
    <property type="entry name" value="Nucleotide-diphospho-sugar transferases"/>
    <property type="match status" value="1"/>
</dbReference>
<keyword evidence="12" id="KW-0009">Actin-binding</keyword>
<dbReference type="SUPFAM" id="SSF52540">
    <property type="entry name" value="P-loop containing nucleoside triphosphate hydrolases"/>
    <property type="match status" value="1"/>
</dbReference>
<keyword evidence="9 15" id="KW-0472">Membrane</keyword>
<keyword evidence="12" id="KW-0547">Nucleotide-binding</keyword>
<reference evidence="18 19" key="1">
    <citation type="submission" date="2016-07" db="EMBL/GenBank/DDBJ databases">
        <title>Pervasive Adenine N6-methylation of Active Genes in Fungi.</title>
        <authorList>
            <consortium name="DOE Joint Genome Institute"/>
            <person name="Mondo S.J."/>
            <person name="Dannebaum R.O."/>
            <person name="Kuo R.C."/>
            <person name="Labutti K."/>
            <person name="Haridas S."/>
            <person name="Kuo A."/>
            <person name="Salamov A."/>
            <person name="Ahrendt S.R."/>
            <person name="Lipzen A."/>
            <person name="Sullivan W."/>
            <person name="Andreopoulos W.B."/>
            <person name="Clum A."/>
            <person name="Lindquist E."/>
            <person name="Daum C."/>
            <person name="Ramamoorthy G.K."/>
            <person name="Gryganskyi A."/>
            <person name="Culley D."/>
            <person name="Magnuson J.K."/>
            <person name="James T.Y."/>
            <person name="O'Malley M.A."/>
            <person name="Stajich J.E."/>
            <person name="Spatafora J.W."/>
            <person name="Visel A."/>
            <person name="Grigoriev I.V."/>
        </authorList>
    </citation>
    <scope>NUCLEOTIDE SEQUENCE [LARGE SCALE GENOMIC DNA]</scope>
    <source>
        <strain evidence="18 19">NRRL 3301</strain>
    </source>
</reference>
<keyword evidence="5" id="KW-0808">Transferase</keyword>
<protein>
    <recommendedName>
        <fullName evidence="2">chitin synthase</fullName>
        <ecNumber evidence="2">2.4.1.16</ecNumber>
    </recommendedName>
</protein>
<dbReference type="Gene3D" id="1.20.120.720">
    <property type="entry name" value="Myosin VI head, motor domain, U50 subdomain"/>
    <property type="match status" value="1"/>
</dbReference>
<dbReference type="Proteomes" id="UP000242146">
    <property type="component" value="Unassembled WGS sequence"/>
</dbReference>
<dbReference type="GO" id="GO:0004100">
    <property type="term" value="F:chitin synthase activity"/>
    <property type="evidence" value="ECO:0007669"/>
    <property type="project" value="UniProtKB-EC"/>
</dbReference>
<dbReference type="GO" id="GO:0030428">
    <property type="term" value="C:cell septum"/>
    <property type="evidence" value="ECO:0007669"/>
    <property type="project" value="TreeGrafter"/>
</dbReference>
<dbReference type="InterPro" id="IPR036400">
    <property type="entry name" value="Cyt_B5-like_heme/steroid_sf"/>
</dbReference>
<feature type="region of interest" description="Disordered" evidence="14">
    <location>
        <begin position="722"/>
        <end position="761"/>
    </location>
</feature>
<dbReference type="GO" id="GO:0005886">
    <property type="term" value="C:plasma membrane"/>
    <property type="evidence" value="ECO:0007669"/>
    <property type="project" value="UniProtKB-SubCell"/>
</dbReference>
<evidence type="ECO:0000256" key="9">
    <source>
        <dbReference type="ARBA" id="ARBA00023136"/>
    </source>
</evidence>
<feature type="transmembrane region" description="Helical" evidence="15">
    <location>
        <begin position="825"/>
        <end position="847"/>
    </location>
</feature>
<evidence type="ECO:0000256" key="2">
    <source>
        <dbReference type="ARBA" id="ARBA00012543"/>
    </source>
</evidence>
<keyword evidence="12" id="KW-0067">ATP-binding</keyword>
<comment type="subcellular location">
    <subcellularLocation>
        <location evidence="1">Cell membrane</location>
        <topology evidence="1">Multi-pass membrane protein</topology>
    </subcellularLocation>
</comment>
<feature type="non-terminal residue" evidence="18">
    <location>
        <position position="1641"/>
    </location>
</feature>
<dbReference type="Gene3D" id="3.10.120.10">
    <property type="entry name" value="Cytochrome b5-like heme/steroid binding domain"/>
    <property type="match status" value="2"/>
</dbReference>
<evidence type="ECO:0000256" key="15">
    <source>
        <dbReference type="SAM" id="Phobius"/>
    </source>
</evidence>
<evidence type="ECO:0000256" key="4">
    <source>
        <dbReference type="ARBA" id="ARBA00022676"/>
    </source>
</evidence>
<dbReference type="GO" id="GO:0003779">
    <property type="term" value="F:actin binding"/>
    <property type="evidence" value="ECO:0007669"/>
    <property type="project" value="UniProtKB-KW"/>
</dbReference>
<evidence type="ECO:0000259" key="16">
    <source>
        <dbReference type="PROSITE" id="PS50255"/>
    </source>
</evidence>
<evidence type="ECO:0000256" key="5">
    <source>
        <dbReference type="ARBA" id="ARBA00022679"/>
    </source>
</evidence>
<dbReference type="InterPro" id="IPR001609">
    <property type="entry name" value="Myosin_head_motor_dom-like"/>
</dbReference>
<feature type="transmembrane region" description="Helical" evidence="15">
    <location>
        <begin position="1086"/>
        <end position="1105"/>
    </location>
</feature>
<dbReference type="PROSITE" id="PS51456">
    <property type="entry name" value="MYOSIN_MOTOR"/>
    <property type="match status" value="1"/>
</dbReference>
<dbReference type="InterPro" id="IPR004835">
    <property type="entry name" value="Chitin_synth"/>
</dbReference>
<feature type="coiled-coil region" evidence="13">
    <location>
        <begin position="664"/>
        <end position="718"/>
    </location>
</feature>
<comment type="caution">
    <text evidence="18">The sequence shown here is derived from an EMBL/GenBank/DDBJ whole genome shotgun (WGS) entry which is preliminary data.</text>
</comment>
<name>A0A1X2G7P0_9FUNG</name>
<keyword evidence="13" id="KW-0175">Coiled coil</keyword>
<evidence type="ECO:0000256" key="6">
    <source>
        <dbReference type="ARBA" id="ARBA00022692"/>
    </source>
</evidence>
<feature type="transmembrane region" description="Helical" evidence="15">
    <location>
        <begin position="1570"/>
        <end position="1593"/>
    </location>
</feature>
<keyword evidence="8 12" id="KW-0518">Myosin</keyword>
<evidence type="ECO:0000256" key="7">
    <source>
        <dbReference type="ARBA" id="ARBA00022989"/>
    </source>
</evidence>
<dbReference type="EC" id="2.4.1.16" evidence="2"/>
<dbReference type="PANTHER" id="PTHR22914">
    <property type="entry name" value="CHITIN SYNTHASE"/>
    <property type="match status" value="1"/>
</dbReference>
<evidence type="ECO:0000313" key="19">
    <source>
        <dbReference type="Proteomes" id="UP000242146"/>
    </source>
</evidence>
<dbReference type="Gene3D" id="3.40.850.10">
    <property type="entry name" value="Kinesin motor domain"/>
    <property type="match status" value="1"/>
</dbReference>
<evidence type="ECO:0000256" key="11">
    <source>
        <dbReference type="ARBA" id="ARBA00023180"/>
    </source>
</evidence>
<dbReference type="Gene3D" id="1.20.58.530">
    <property type="match status" value="1"/>
</dbReference>
<comment type="caution">
    <text evidence="12">Lacks conserved residue(s) required for the propagation of feature annotation.</text>
</comment>
<dbReference type="GO" id="GO:0031505">
    <property type="term" value="P:fungal-type cell wall organization"/>
    <property type="evidence" value="ECO:0007669"/>
    <property type="project" value="TreeGrafter"/>
</dbReference>
<dbReference type="InterPro" id="IPR001199">
    <property type="entry name" value="Cyt_B5-like_heme/steroid-bd"/>
</dbReference>
<dbReference type="STRING" id="101127.A0A1X2G7P0"/>
<dbReference type="Pfam" id="PF00173">
    <property type="entry name" value="Cyt-b5"/>
    <property type="match status" value="1"/>
</dbReference>
<dbReference type="GO" id="GO:0005524">
    <property type="term" value="F:ATP binding"/>
    <property type="evidence" value="ECO:0007669"/>
    <property type="project" value="UniProtKB-UniRule"/>
</dbReference>
<evidence type="ECO:0000256" key="13">
    <source>
        <dbReference type="SAM" id="Coils"/>
    </source>
</evidence>
<proteinExistence type="inferred from homology"/>
<dbReference type="GO" id="GO:0016459">
    <property type="term" value="C:myosin complex"/>
    <property type="evidence" value="ECO:0007669"/>
    <property type="project" value="UniProtKB-KW"/>
</dbReference>
<evidence type="ECO:0000256" key="14">
    <source>
        <dbReference type="SAM" id="MobiDB-lite"/>
    </source>
</evidence>
<feature type="transmembrane region" description="Helical" evidence="15">
    <location>
        <begin position="1515"/>
        <end position="1536"/>
    </location>
</feature>
<organism evidence="18 19">
    <name type="scientific">Hesseltinella vesiculosa</name>
    <dbReference type="NCBI Taxonomy" id="101127"/>
    <lineage>
        <taxon>Eukaryota</taxon>
        <taxon>Fungi</taxon>
        <taxon>Fungi incertae sedis</taxon>
        <taxon>Mucoromycota</taxon>
        <taxon>Mucoromycotina</taxon>
        <taxon>Mucoromycetes</taxon>
        <taxon>Mucorales</taxon>
        <taxon>Cunninghamellaceae</taxon>
        <taxon>Hesseltinella</taxon>
    </lineage>
</organism>
<dbReference type="SUPFAM" id="SSF55856">
    <property type="entry name" value="Cytochrome b5-like heme/steroid binding domain"/>
    <property type="match status" value="2"/>
</dbReference>
<dbReference type="GO" id="GO:0006031">
    <property type="term" value="P:chitin biosynthetic process"/>
    <property type="evidence" value="ECO:0007669"/>
    <property type="project" value="TreeGrafter"/>
</dbReference>
<dbReference type="Pfam" id="PF00063">
    <property type="entry name" value="Myosin_head"/>
    <property type="match status" value="1"/>
</dbReference>
<keyword evidence="10 12" id="KW-0505">Motor protein</keyword>
<evidence type="ECO:0000256" key="1">
    <source>
        <dbReference type="ARBA" id="ARBA00004651"/>
    </source>
</evidence>
<accession>A0A1X2G7P0</accession>